<evidence type="ECO:0000256" key="2">
    <source>
        <dbReference type="ARBA" id="ARBA00022723"/>
    </source>
</evidence>
<dbReference type="GO" id="GO:0046294">
    <property type="term" value="P:formaldehyde catabolic process"/>
    <property type="evidence" value="ECO:0007669"/>
    <property type="project" value="TreeGrafter"/>
</dbReference>
<evidence type="ECO:0000256" key="1">
    <source>
        <dbReference type="ARBA" id="ARBA00008072"/>
    </source>
</evidence>
<dbReference type="Gene3D" id="3.40.50.720">
    <property type="entry name" value="NAD(P)-binding Rossmann-like Domain"/>
    <property type="match status" value="1"/>
</dbReference>
<accession>A0AAE3ZC76</accession>
<name>A0AAE3ZC76_9ACTN</name>
<dbReference type="GO" id="GO:0005829">
    <property type="term" value="C:cytosol"/>
    <property type="evidence" value="ECO:0007669"/>
    <property type="project" value="TreeGrafter"/>
</dbReference>
<evidence type="ECO:0000256" key="4">
    <source>
        <dbReference type="ARBA" id="ARBA00023027"/>
    </source>
</evidence>
<organism evidence="6 7">
    <name type="scientific">Haloactinomyces albus</name>
    <dbReference type="NCBI Taxonomy" id="1352928"/>
    <lineage>
        <taxon>Bacteria</taxon>
        <taxon>Bacillati</taxon>
        <taxon>Actinomycetota</taxon>
        <taxon>Actinomycetes</taxon>
        <taxon>Actinopolysporales</taxon>
        <taxon>Actinopolysporaceae</taxon>
        <taxon>Haloactinomyces</taxon>
    </lineage>
</organism>
<dbReference type="PANTHER" id="PTHR43880:SF12">
    <property type="entry name" value="ALCOHOL DEHYDROGENASE CLASS-3"/>
    <property type="match status" value="1"/>
</dbReference>
<comment type="similarity">
    <text evidence="1">Belongs to the zinc-containing alcohol dehydrogenase family.</text>
</comment>
<dbReference type="PANTHER" id="PTHR43880">
    <property type="entry name" value="ALCOHOL DEHYDROGENASE"/>
    <property type="match status" value="1"/>
</dbReference>
<keyword evidence="4" id="KW-0520">NAD</keyword>
<dbReference type="Gene3D" id="3.90.180.10">
    <property type="entry name" value="Medium-chain alcohol dehydrogenases, catalytic domain"/>
    <property type="match status" value="1"/>
</dbReference>
<dbReference type="EMBL" id="JAVDXW010000001">
    <property type="protein sequence ID" value="MDR7300859.1"/>
    <property type="molecule type" value="Genomic_DNA"/>
</dbReference>
<evidence type="ECO:0000313" key="6">
    <source>
        <dbReference type="EMBL" id="MDR7300859.1"/>
    </source>
</evidence>
<evidence type="ECO:0000256" key="5">
    <source>
        <dbReference type="SAM" id="MobiDB-lite"/>
    </source>
</evidence>
<evidence type="ECO:0000313" key="7">
    <source>
        <dbReference type="Proteomes" id="UP001180845"/>
    </source>
</evidence>
<evidence type="ECO:0000256" key="3">
    <source>
        <dbReference type="ARBA" id="ARBA00022833"/>
    </source>
</evidence>
<keyword evidence="2" id="KW-0479">Metal-binding</keyword>
<proteinExistence type="inferred from homology"/>
<reference evidence="6" key="1">
    <citation type="submission" date="2023-07" db="EMBL/GenBank/DDBJ databases">
        <title>Sequencing the genomes of 1000 actinobacteria strains.</title>
        <authorList>
            <person name="Klenk H.-P."/>
        </authorList>
    </citation>
    <scope>NUCLEOTIDE SEQUENCE</scope>
    <source>
        <strain evidence="6">DSM 45977</strain>
    </source>
</reference>
<protein>
    <submittedName>
        <fullName evidence="6">Zn-dependent alcohol dehydrogenase</fullName>
    </submittedName>
</protein>
<dbReference type="AlphaFoldDB" id="A0AAE3ZC76"/>
<feature type="region of interest" description="Disordered" evidence="5">
    <location>
        <begin position="1"/>
        <end position="23"/>
    </location>
</feature>
<dbReference type="SUPFAM" id="SSF50129">
    <property type="entry name" value="GroES-like"/>
    <property type="match status" value="1"/>
</dbReference>
<dbReference type="Proteomes" id="UP001180845">
    <property type="component" value="Unassembled WGS sequence"/>
</dbReference>
<gene>
    <name evidence="6" type="ORF">JOF55_001040</name>
</gene>
<comment type="caution">
    <text evidence="6">The sequence shown here is derived from an EMBL/GenBank/DDBJ whole genome shotgun (WGS) entry which is preliminary data.</text>
</comment>
<dbReference type="GO" id="GO:0051903">
    <property type="term" value="F:S-(hydroxymethyl)glutathione dehydrogenase [NAD(P)+] activity"/>
    <property type="evidence" value="ECO:0007669"/>
    <property type="project" value="TreeGrafter"/>
</dbReference>
<sequence>MESTTSFRSLLGHEATQPMPLDGTPLSPTLGIGAFAERALVHSGQCARVDPTARPAVAGLLGCGVMAGIGSTINTGQVTRGDSVAIIGCGCVGTGAIAGAHLAGTMVLVGVHPLPRCNWSCLCWTYSLGVVR</sequence>
<dbReference type="GO" id="GO:0008270">
    <property type="term" value="F:zinc ion binding"/>
    <property type="evidence" value="ECO:0007669"/>
    <property type="project" value="TreeGrafter"/>
</dbReference>
<dbReference type="InterPro" id="IPR011032">
    <property type="entry name" value="GroES-like_sf"/>
</dbReference>
<keyword evidence="7" id="KW-1185">Reference proteome</keyword>
<keyword evidence="3" id="KW-0862">Zinc</keyword>